<comment type="caution">
    <text evidence="2">The sequence shown here is derived from an EMBL/GenBank/DDBJ whole genome shotgun (WGS) entry which is preliminary data.</text>
</comment>
<name>A0AAN7TY00_9MYCE</name>
<gene>
    <name evidence="2" type="ORF">RB653_003293</name>
</gene>
<evidence type="ECO:0000313" key="3">
    <source>
        <dbReference type="Proteomes" id="UP001344447"/>
    </source>
</evidence>
<feature type="region of interest" description="Disordered" evidence="1">
    <location>
        <begin position="230"/>
        <end position="319"/>
    </location>
</feature>
<keyword evidence="3" id="KW-1185">Reference proteome</keyword>
<dbReference type="AlphaFoldDB" id="A0AAN7TY00"/>
<proteinExistence type="predicted"/>
<feature type="compositionally biased region" description="Acidic residues" evidence="1">
    <location>
        <begin position="70"/>
        <end position="81"/>
    </location>
</feature>
<feature type="compositionally biased region" description="Low complexity" evidence="1">
    <location>
        <begin position="233"/>
        <end position="291"/>
    </location>
</feature>
<reference evidence="2 3" key="1">
    <citation type="submission" date="2023-11" db="EMBL/GenBank/DDBJ databases">
        <title>Dfirmibasis_genome.</title>
        <authorList>
            <person name="Edelbroek B."/>
            <person name="Kjellin J."/>
            <person name="Jerlstrom-Hultqvist J."/>
            <person name="Soderbom F."/>
        </authorList>
    </citation>
    <scope>NUCLEOTIDE SEQUENCE [LARGE SCALE GENOMIC DNA]</scope>
    <source>
        <strain evidence="2 3">TNS-C-14</strain>
    </source>
</reference>
<feature type="region of interest" description="Disordered" evidence="1">
    <location>
        <begin position="55"/>
        <end position="86"/>
    </location>
</feature>
<sequence>MNTTVNNNSNDQSYGSSSTDNNTNLMDIRMKSIEDQINKLTLTFSRYVKEPITSNNNISKNQENNNNSDIENEDNDDDSNNDVDIPTEYQLSDSLFNEYKHLLNNQGLLVEEQYGITASSHLKNYDSDLFIVEKRINDILKPILLISNMLSSTDNSEVDTELLSYLADSTILLTINAQASLSRVRRNNISKEIYGSEVVQPIKIKDTPKLFDETETERIRKLSKVIRKNNETKQSLSKSSYQSKSRFKKSFNNNNNNNNNNNSSGNNTNGNSSNSKSNSGSNGRSNNFNGSQSTVAAGSNNTKSGNGSNNNYRFPKNKK</sequence>
<dbReference type="Proteomes" id="UP001344447">
    <property type="component" value="Unassembled WGS sequence"/>
</dbReference>
<dbReference type="EMBL" id="JAVFKY010000007">
    <property type="protein sequence ID" value="KAK5574455.1"/>
    <property type="molecule type" value="Genomic_DNA"/>
</dbReference>
<accession>A0AAN7TY00</accession>
<feature type="compositionally biased region" description="Low complexity" evidence="1">
    <location>
        <begin position="298"/>
        <end position="311"/>
    </location>
</feature>
<evidence type="ECO:0000256" key="1">
    <source>
        <dbReference type="SAM" id="MobiDB-lite"/>
    </source>
</evidence>
<protein>
    <submittedName>
        <fullName evidence="2">Uncharacterized protein</fullName>
    </submittedName>
</protein>
<evidence type="ECO:0000313" key="2">
    <source>
        <dbReference type="EMBL" id="KAK5574455.1"/>
    </source>
</evidence>
<feature type="region of interest" description="Disordered" evidence="1">
    <location>
        <begin position="1"/>
        <end position="23"/>
    </location>
</feature>
<organism evidence="2 3">
    <name type="scientific">Dictyostelium firmibasis</name>
    <dbReference type="NCBI Taxonomy" id="79012"/>
    <lineage>
        <taxon>Eukaryota</taxon>
        <taxon>Amoebozoa</taxon>
        <taxon>Evosea</taxon>
        <taxon>Eumycetozoa</taxon>
        <taxon>Dictyostelia</taxon>
        <taxon>Dictyosteliales</taxon>
        <taxon>Dictyosteliaceae</taxon>
        <taxon>Dictyostelium</taxon>
    </lineage>
</organism>
<feature type="compositionally biased region" description="Low complexity" evidence="1">
    <location>
        <begin position="55"/>
        <end position="69"/>
    </location>
</feature>